<organism evidence="2 3">
    <name type="scientific">Bacillus cereus</name>
    <dbReference type="NCBI Taxonomy" id="1396"/>
    <lineage>
        <taxon>Bacteria</taxon>
        <taxon>Bacillati</taxon>
        <taxon>Bacillota</taxon>
        <taxon>Bacilli</taxon>
        <taxon>Bacillales</taxon>
        <taxon>Bacillaceae</taxon>
        <taxon>Bacillus</taxon>
        <taxon>Bacillus cereus group</taxon>
    </lineage>
</organism>
<dbReference type="Proteomes" id="UP000220635">
    <property type="component" value="Unassembled WGS sequence"/>
</dbReference>
<evidence type="ECO:0000313" key="3">
    <source>
        <dbReference type="Proteomes" id="UP000220635"/>
    </source>
</evidence>
<accession>A0A2A8PSP3</accession>
<proteinExistence type="predicted"/>
<dbReference type="EMBL" id="NTWE01000037">
    <property type="protein sequence ID" value="PEV98951.1"/>
    <property type="molecule type" value="Genomic_DNA"/>
</dbReference>
<sequence>MKGLLIVVVFLFPEYNQDPHSVLLVEFFLQQCSKTHPHYSLLYIFLLLFYMKFYYLATPFKIDFKFPRLQLVVKQIIIIKLLINKKTVIPLLFNPLQSMTKTQGPAKLLILRKNKNEYRDNLL</sequence>
<comment type="caution">
    <text evidence="2">The sequence shown here is derived from an EMBL/GenBank/DDBJ whole genome shotgun (WGS) entry which is preliminary data.</text>
</comment>
<reference evidence="2 3" key="1">
    <citation type="submission" date="2017-09" db="EMBL/GenBank/DDBJ databases">
        <title>Large-scale bioinformatics analysis of Bacillus genomes uncovers conserved roles of natural products in bacterial physiology.</title>
        <authorList>
            <consortium name="Agbiome Team Llc"/>
            <person name="Bleich R.M."/>
            <person name="Grubbs K.J."/>
            <person name="Santa Maria K.C."/>
            <person name="Allen S.E."/>
            <person name="Farag S."/>
            <person name="Shank E.A."/>
            <person name="Bowers A."/>
        </authorList>
    </citation>
    <scope>NUCLEOTIDE SEQUENCE [LARGE SCALE GENOMIC DNA]</scope>
    <source>
        <strain evidence="2 3">AFS010695</strain>
    </source>
</reference>
<name>A0A2A8PSP3_BACCE</name>
<dbReference type="AlphaFoldDB" id="A0A2A8PSP3"/>
<keyword evidence="1" id="KW-0812">Transmembrane</keyword>
<keyword evidence="1" id="KW-0472">Membrane</keyword>
<evidence type="ECO:0000256" key="1">
    <source>
        <dbReference type="SAM" id="Phobius"/>
    </source>
</evidence>
<feature type="transmembrane region" description="Helical" evidence="1">
    <location>
        <begin position="40"/>
        <end position="57"/>
    </location>
</feature>
<evidence type="ECO:0000313" key="2">
    <source>
        <dbReference type="EMBL" id="PEV98951.1"/>
    </source>
</evidence>
<keyword evidence="1" id="KW-1133">Transmembrane helix</keyword>
<protein>
    <submittedName>
        <fullName evidence="2">Uncharacterized protein</fullName>
    </submittedName>
</protein>
<gene>
    <name evidence="2" type="ORF">CN425_19400</name>
</gene>